<dbReference type="InterPro" id="IPR014284">
    <property type="entry name" value="RNA_pol_sigma-70_dom"/>
</dbReference>
<accession>A0A2D0NC71</accession>
<dbReference type="EMBL" id="PDUD01000022">
    <property type="protein sequence ID" value="PHN05363.1"/>
    <property type="molecule type" value="Genomic_DNA"/>
</dbReference>
<feature type="domain" description="RNA polymerase sigma-70 region 2" evidence="6">
    <location>
        <begin position="23"/>
        <end position="89"/>
    </location>
</feature>
<dbReference type="OrthoDB" id="9780326at2"/>
<dbReference type="InterPro" id="IPR036388">
    <property type="entry name" value="WH-like_DNA-bd_sf"/>
</dbReference>
<dbReference type="GO" id="GO:0003677">
    <property type="term" value="F:DNA binding"/>
    <property type="evidence" value="ECO:0007669"/>
    <property type="project" value="UniProtKB-KW"/>
</dbReference>
<dbReference type="Pfam" id="PF04542">
    <property type="entry name" value="Sigma70_r2"/>
    <property type="match status" value="1"/>
</dbReference>
<comment type="similarity">
    <text evidence="1">Belongs to the sigma-70 factor family. ECF subfamily.</text>
</comment>
<dbReference type="PANTHER" id="PTHR43133:SF8">
    <property type="entry name" value="RNA POLYMERASE SIGMA FACTOR HI_1459-RELATED"/>
    <property type="match status" value="1"/>
</dbReference>
<keyword evidence="9" id="KW-1185">Reference proteome</keyword>
<organism evidence="8 9">
    <name type="scientific">Flavilitoribacter nigricans (strain ATCC 23147 / DSM 23189 / NBRC 102662 / NCIMB 1420 / SS-2)</name>
    <name type="common">Lewinella nigricans</name>
    <dbReference type="NCBI Taxonomy" id="1122177"/>
    <lineage>
        <taxon>Bacteria</taxon>
        <taxon>Pseudomonadati</taxon>
        <taxon>Bacteroidota</taxon>
        <taxon>Saprospiria</taxon>
        <taxon>Saprospirales</taxon>
        <taxon>Lewinellaceae</taxon>
        <taxon>Flavilitoribacter</taxon>
    </lineage>
</organism>
<dbReference type="RefSeq" id="WP_099151415.1">
    <property type="nucleotide sequence ID" value="NZ_PDUD01000022.1"/>
</dbReference>
<dbReference type="CDD" id="cd06171">
    <property type="entry name" value="Sigma70_r4"/>
    <property type="match status" value="1"/>
</dbReference>
<comment type="caution">
    <text evidence="8">The sequence shown here is derived from an EMBL/GenBank/DDBJ whole genome shotgun (WGS) entry which is preliminary data.</text>
</comment>
<keyword evidence="5" id="KW-0804">Transcription</keyword>
<dbReference type="Pfam" id="PF08281">
    <property type="entry name" value="Sigma70_r4_2"/>
    <property type="match status" value="1"/>
</dbReference>
<dbReference type="GO" id="GO:0016987">
    <property type="term" value="F:sigma factor activity"/>
    <property type="evidence" value="ECO:0007669"/>
    <property type="project" value="UniProtKB-KW"/>
</dbReference>
<evidence type="ECO:0000256" key="3">
    <source>
        <dbReference type="ARBA" id="ARBA00023082"/>
    </source>
</evidence>
<evidence type="ECO:0000256" key="2">
    <source>
        <dbReference type="ARBA" id="ARBA00023015"/>
    </source>
</evidence>
<dbReference type="InterPro" id="IPR007627">
    <property type="entry name" value="RNA_pol_sigma70_r2"/>
</dbReference>
<evidence type="ECO:0000313" key="8">
    <source>
        <dbReference type="EMBL" id="PHN05363.1"/>
    </source>
</evidence>
<evidence type="ECO:0000256" key="5">
    <source>
        <dbReference type="ARBA" id="ARBA00023163"/>
    </source>
</evidence>
<keyword evidence="4" id="KW-0238">DNA-binding</keyword>
<dbReference type="GO" id="GO:0006352">
    <property type="term" value="P:DNA-templated transcription initiation"/>
    <property type="evidence" value="ECO:0007669"/>
    <property type="project" value="InterPro"/>
</dbReference>
<dbReference type="Gene3D" id="1.10.10.10">
    <property type="entry name" value="Winged helix-like DNA-binding domain superfamily/Winged helix DNA-binding domain"/>
    <property type="match status" value="1"/>
</dbReference>
<gene>
    <name evidence="8" type="ORF">CRP01_17775</name>
</gene>
<evidence type="ECO:0000256" key="4">
    <source>
        <dbReference type="ARBA" id="ARBA00023125"/>
    </source>
</evidence>
<dbReference type="SUPFAM" id="SSF88946">
    <property type="entry name" value="Sigma2 domain of RNA polymerase sigma factors"/>
    <property type="match status" value="1"/>
</dbReference>
<dbReference type="SUPFAM" id="SSF88659">
    <property type="entry name" value="Sigma3 and sigma4 domains of RNA polymerase sigma factors"/>
    <property type="match status" value="1"/>
</dbReference>
<evidence type="ECO:0000259" key="7">
    <source>
        <dbReference type="Pfam" id="PF08281"/>
    </source>
</evidence>
<protein>
    <submittedName>
        <fullName evidence="8">RNA polymerase subunit sigma-70</fullName>
    </submittedName>
</protein>
<evidence type="ECO:0000313" key="9">
    <source>
        <dbReference type="Proteomes" id="UP000223913"/>
    </source>
</evidence>
<dbReference type="Proteomes" id="UP000223913">
    <property type="component" value="Unassembled WGS sequence"/>
</dbReference>
<dbReference type="InterPro" id="IPR013325">
    <property type="entry name" value="RNA_pol_sigma_r2"/>
</dbReference>
<dbReference type="PANTHER" id="PTHR43133">
    <property type="entry name" value="RNA POLYMERASE ECF-TYPE SIGMA FACTO"/>
    <property type="match status" value="1"/>
</dbReference>
<evidence type="ECO:0000259" key="6">
    <source>
        <dbReference type="Pfam" id="PF04542"/>
    </source>
</evidence>
<dbReference type="NCBIfam" id="TIGR02937">
    <property type="entry name" value="sigma70-ECF"/>
    <property type="match status" value="1"/>
</dbReference>
<dbReference type="AlphaFoldDB" id="A0A2D0NC71"/>
<name>A0A2D0NC71_FLAN2</name>
<dbReference type="InterPro" id="IPR013249">
    <property type="entry name" value="RNA_pol_sigma70_r4_t2"/>
</dbReference>
<proteinExistence type="inferred from homology"/>
<feature type="domain" description="RNA polymerase sigma factor 70 region 4 type 2" evidence="7">
    <location>
        <begin position="121"/>
        <end position="172"/>
    </location>
</feature>
<sequence>MKNEKALIVSISQGDQNAFRAVYELYADKVYNTALSYAQNKEDAEEITQDVFTKVFRNAAQFEGRSGVSTWIYRITVNTSLSRLKKRKRFSLFGMGTSVPSNRADFDHPGILLEKKEDAKALFRAIDTLPATQKTAFILSFVEELPRQEVADIMEISLKAVESLLQRGKKNLRIKLEKMYLERRKK</sequence>
<evidence type="ECO:0000256" key="1">
    <source>
        <dbReference type="ARBA" id="ARBA00010641"/>
    </source>
</evidence>
<keyword evidence="2" id="KW-0805">Transcription regulation</keyword>
<dbReference type="Gene3D" id="1.10.1740.10">
    <property type="match status" value="1"/>
</dbReference>
<keyword evidence="3" id="KW-0731">Sigma factor</keyword>
<dbReference type="InterPro" id="IPR013324">
    <property type="entry name" value="RNA_pol_sigma_r3/r4-like"/>
</dbReference>
<dbReference type="InterPro" id="IPR039425">
    <property type="entry name" value="RNA_pol_sigma-70-like"/>
</dbReference>
<reference evidence="8 9" key="1">
    <citation type="submission" date="2017-10" db="EMBL/GenBank/DDBJ databases">
        <title>The draft genome sequence of Lewinella nigricans NBRC 102662.</title>
        <authorList>
            <person name="Wang K."/>
        </authorList>
    </citation>
    <scope>NUCLEOTIDE SEQUENCE [LARGE SCALE GENOMIC DNA]</scope>
    <source>
        <strain evidence="8 9">NBRC 102662</strain>
    </source>
</reference>